<evidence type="ECO:0000313" key="6">
    <source>
        <dbReference type="EMBL" id="OZM75261.1"/>
    </source>
</evidence>
<evidence type="ECO:0000256" key="1">
    <source>
        <dbReference type="ARBA" id="ARBA00022723"/>
    </source>
</evidence>
<dbReference type="PRINTS" id="PR00352">
    <property type="entry name" value="3FE4SFRDOXIN"/>
</dbReference>
<dbReference type="InterPro" id="IPR017896">
    <property type="entry name" value="4Fe4S_Fe-S-bd"/>
</dbReference>
<name>A0A263DA76_9PSEU</name>
<dbReference type="InParanoid" id="A0A263DA76"/>
<dbReference type="RefSeq" id="WP_094861037.1">
    <property type="nucleotide sequence ID" value="NZ_NKYE01000001.1"/>
</dbReference>
<dbReference type="EMBL" id="NKYE01000001">
    <property type="protein sequence ID" value="OZM75261.1"/>
    <property type="molecule type" value="Genomic_DNA"/>
</dbReference>
<keyword evidence="3 4" id="KW-0411">Iron-sulfur</keyword>
<keyword evidence="4" id="KW-0249">Electron transport</keyword>
<dbReference type="Pfam" id="PF13370">
    <property type="entry name" value="Fer4_13"/>
    <property type="match status" value="1"/>
</dbReference>
<keyword evidence="1 4" id="KW-0479">Metal-binding</keyword>
<dbReference type="OrthoDB" id="4557285at2"/>
<dbReference type="GO" id="GO:0051536">
    <property type="term" value="F:iron-sulfur cluster binding"/>
    <property type="evidence" value="ECO:0007669"/>
    <property type="project" value="UniProtKB-KW"/>
</dbReference>
<evidence type="ECO:0000259" key="5">
    <source>
        <dbReference type="PROSITE" id="PS51379"/>
    </source>
</evidence>
<sequence length="72" mass="7510">MSWKVDVDAGTCIGSGMCAGTMPDAFRLDGEVAEPVQREMAPDEELLDVADSCPALAITVVDESGTEVGPRP</sequence>
<dbReference type="GO" id="GO:0005506">
    <property type="term" value="F:iron ion binding"/>
    <property type="evidence" value="ECO:0007669"/>
    <property type="project" value="UniProtKB-UniRule"/>
</dbReference>
<dbReference type="GO" id="GO:0009055">
    <property type="term" value="F:electron transfer activity"/>
    <property type="evidence" value="ECO:0007669"/>
    <property type="project" value="UniProtKB-UniRule"/>
</dbReference>
<feature type="domain" description="4Fe-4S ferredoxin-type" evidence="5">
    <location>
        <begin position="3"/>
        <end position="31"/>
    </location>
</feature>
<evidence type="ECO:0000256" key="4">
    <source>
        <dbReference type="RuleBase" id="RU368020"/>
    </source>
</evidence>
<dbReference type="PROSITE" id="PS51379">
    <property type="entry name" value="4FE4S_FER_2"/>
    <property type="match status" value="1"/>
</dbReference>
<reference evidence="6 7" key="1">
    <citation type="submission" date="2017-07" db="EMBL/GenBank/DDBJ databases">
        <title>Amycolatopsis antarcticus sp. nov., isolated from the surface of an Antarcticus brown macroalga.</title>
        <authorList>
            <person name="Wang J."/>
            <person name="Leiva S."/>
            <person name="Huang J."/>
            <person name="Huang Y."/>
        </authorList>
    </citation>
    <scope>NUCLEOTIDE SEQUENCE [LARGE SCALE GENOMIC DNA]</scope>
    <source>
        <strain evidence="6 7">AU-G6</strain>
    </source>
</reference>
<accession>A0A263DA76</accession>
<dbReference type="AlphaFoldDB" id="A0A263DA76"/>
<organism evidence="6 7">
    <name type="scientific">Amycolatopsis antarctica</name>
    <dbReference type="NCBI Taxonomy" id="1854586"/>
    <lineage>
        <taxon>Bacteria</taxon>
        <taxon>Bacillati</taxon>
        <taxon>Actinomycetota</taxon>
        <taxon>Actinomycetes</taxon>
        <taxon>Pseudonocardiales</taxon>
        <taxon>Pseudonocardiaceae</taxon>
        <taxon>Amycolatopsis</taxon>
    </lineage>
</organism>
<evidence type="ECO:0000256" key="2">
    <source>
        <dbReference type="ARBA" id="ARBA00023004"/>
    </source>
</evidence>
<dbReference type="InterPro" id="IPR001080">
    <property type="entry name" value="3Fe4S_ferredoxin"/>
</dbReference>
<dbReference type="Gene3D" id="3.30.70.20">
    <property type="match status" value="1"/>
</dbReference>
<keyword evidence="7" id="KW-1185">Reference proteome</keyword>
<proteinExistence type="predicted"/>
<protein>
    <recommendedName>
        <fullName evidence="4">Ferredoxin</fullName>
    </recommendedName>
</protein>
<evidence type="ECO:0000313" key="7">
    <source>
        <dbReference type="Proteomes" id="UP000242444"/>
    </source>
</evidence>
<comment type="caution">
    <text evidence="6">The sequence shown here is derived from an EMBL/GenBank/DDBJ whole genome shotgun (WGS) entry which is preliminary data.</text>
</comment>
<gene>
    <name evidence="6" type="ORF">CFN78_00825</name>
</gene>
<evidence type="ECO:0000256" key="3">
    <source>
        <dbReference type="ARBA" id="ARBA00023014"/>
    </source>
</evidence>
<comment type="function">
    <text evidence="4">Ferredoxins are iron-sulfur proteins that transfer electrons in a wide variety of metabolic reactions.</text>
</comment>
<keyword evidence="2 4" id="KW-0408">Iron</keyword>
<dbReference type="Proteomes" id="UP000242444">
    <property type="component" value="Unassembled WGS sequence"/>
</dbReference>
<dbReference type="SUPFAM" id="SSF54862">
    <property type="entry name" value="4Fe-4S ferredoxins"/>
    <property type="match status" value="1"/>
</dbReference>
<keyword evidence="4" id="KW-0813">Transport</keyword>